<dbReference type="OrthoDB" id="9799122at2"/>
<dbReference type="PANTHER" id="PTHR13887:SF41">
    <property type="entry name" value="THIOREDOXIN SUPERFAMILY PROTEIN"/>
    <property type="match status" value="1"/>
</dbReference>
<dbReference type="STRING" id="426756.SAMN04488126_13512"/>
<dbReference type="SUPFAM" id="SSF52833">
    <property type="entry name" value="Thioredoxin-like"/>
    <property type="match status" value="1"/>
</dbReference>
<dbReference type="EMBL" id="FNAR01000035">
    <property type="protein sequence ID" value="SDE96030.1"/>
    <property type="molecule type" value="Genomic_DNA"/>
</dbReference>
<dbReference type="CDD" id="cd03024">
    <property type="entry name" value="DsbA_FrnE"/>
    <property type="match status" value="1"/>
</dbReference>
<name>A0A1G7H6G6_9BACL</name>
<evidence type="ECO:0000259" key="1">
    <source>
        <dbReference type="Pfam" id="PF01323"/>
    </source>
</evidence>
<accession>A0A1G7H6G6</accession>
<dbReference type="GO" id="GO:0016491">
    <property type="term" value="F:oxidoreductase activity"/>
    <property type="evidence" value="ECO:0007669"/>
    <property type="project" value="InterPro"/>
</dbReference>
<dbReference type="AlphaFoldDB" id="A0A1G7H6G6"/>
<proteinExistence type="predicted"/>
<evidence type="ECO:0000313" key="3">
    <source>
        <dbReference type="Proteomes" id="UP000198823"/>
    </source>
</evidence>
<feature type="domain" description="DSBA-like thioredoxin" evidence="1">
    <location>
        <begin position="3"/>
        <end position="204"/>
    </location>
</feature>
<dbReference type="GO" id="GO:0016853">
    <property type="term" value="F:isomerase activity"/>
    <property type="evidence" value="ECO:0007669"/>
    <property type="project" value="UniProtKB-KW"/>
</dbReference>
<reference evidence="2 3" key="1">
    <citation type="submission" date="2016-10" db="EMBL/GenBank/DDBJ databases">
        <authorList>
            <person name="de Groot N.N."/>
        </authorList>
    </citation>
    <scope>NUCLEOTIDE SEQUENCE [LARGE SCALE GENOMIC DNA]</scope>
    <source>
        <strain evidence="2 3">CGMCC 1.6762</strain>
    </source>
</reference>
<evidence type="ECO:0000313" key="2">
    <source>
        <dbReference type="EMBL" id="SDE96030.1"/>
    </source>
</evidence>
<dbReference type="Gene3D" id="3.40.30.10">
    <property type="entry name" value="Glutaredoxin"/>
    <property type="match status" value="1"/>
</dbReference>
<dbReference type="InterPro" id="IPR036249">
    <property type="entry name" value="Thioredoxin-like_sf"/>
</dbReference>
<dbReference type="RefSeq" id="WP_092099062.1">
    <property type="nucleotide sequence ID" value="NZ_FNAR01000035.1"/>
</dbReference>
<dbReference type="PANTHER" id="PTHR13887">
    <property type="entry name" value="GLUTATHIONE S-TRANSFERASE KAPPA"/>
    <property type="match status" value="1"/>
</dbReference>
<gene>
    <name evidence="2" type="ORF">SAMN04488126_13512</name>
</gene>
<dbReference type="InterPro" id="IPR001853">
    <property type="entry name" value="DSBA-like_thioredoxin_dom"/>
</dbReference>
<dbReference type="Pfam" id="PF01323">
    <property type="entry name" value="DSBA"/>
    <property type="match status" value="1"/>
</dbReference>
<sequence>MKIEVWSDYVCPFCYIGKRKLENALKKTGLGERAEVIFKSYELDPQSPETSGESMVSVLARKYGTTEAQAEGMTANVAAAAQEVGLEYNFSKMRPANTFSAHRLAKWAEEKEKAAVMSENLLHAYFIENREIGSKAVLADIAEETGLDRKEAEAVLESGRYGDAVRADVEEARQLGVQGVPFFVINRKYAISGAQPDEAFEQALRKVAEEES</sequence>
<organism evidence="2 3">
    <name type="scientific">Bhargavaea beijingensis</name>
    <dbReference type="NCBI Taxonomy" id="426756"/>
    <lineage>
        <taxon>Bacteria</taxon>
        <taxon>Bacillati</taxon>
        <taxon>Bacillota</taxon>
        <taxon>Bacilli</taxon>
        <taxon>Bacillales</taxon>
        <taxon>Caryophanaceae</taxon>
        <taxon>Bhargavaea</taxon>
    </lineage>
</organism>
<keyword evidence="2" id="KW-0413">Isomerase</keyword>
<protein>
    <submittedName>
        <fullName evidence="2">Predicted dithiol-disulfide isomerase, DsbA family</fullName>
    </submittedName>
</protein>
<dbReference type="Proteomes" id="UP000198823">
    <property type="component" value="Unassembled WGS sequence"/>
</dbReference>